<comment type="caution">
    <text evidence="5">The sequence shown here is derived from an EMBL/GenBank/DDBJ whole genome shotgun (WGS) entry which is preliminary data.</text>
</comment>
<evidence type="ECO:0000256" key="2">
    <source>
        <dbReference type="ARBA" id="ARBA00022490"/>
    </source>
</evidence>
<dbReference type="PANTHER" id="PTHR12839:SF7">
    <property type="entry name" value="REGULATOR OF NONSENSE TRANSCRIPTS 2"/>
    <property type="match status" value="1"/>
</dbReference>
<dbReference type="AlphaFoldDB" id="A0A1X2G7E1"/>
<feature type="region of interest" description="Disordered" evidence="3">
    <location>
        <begin position="1076"/>
        <end position="1096"/>
    </location>
</feature>
<keyword evidence="2" id="KW-0963">Cytoplasm</keyword>
<feature type="compositionally biased region" description="Polar residues" evidence="3">
    <location>
        <begin position="1143"/>
        <end position="1154"/>
    </location>
</feature>
<feature type="compositionally biased region" description="Acidic residues" evidence="3">
    <location>
        <begin position="939"/>
        <end position="987"/>
    </location>
</feature>
<dbReference type="Gene3D" id="1.25.40.180">
    <property type="match status" value="3"/>
</dbReference>
<comment type="subcellular location">
    <subcellularLocation>
        <location evidence="1">Cytoplasm</location>
    </subcellularLocation>
</comment>
<dbReference type="Pfam" id="PF04050">
    <property type="entry name" value="Upf2"/>
    <property type="match status" value="1"/>
</dbReference>
<sequence>MGWKQDLRVSNRQAWANEKKPTLKNLDSNMKKNTTFIKKCKTSLAADYRQQLLNDIQKLSLEKYISEIVAGVLEGMLKCKTTKDIQACVEVVSALHQRFPTTFTLLLTSGLAKALQPSNRQQLAAMTPEQQEKEETSRISRQRTYLRLSTELWLVSVLRNVEDGVTALASTEGVPGQDDGMTGLADALTSNKKKKSVSPVTSENSGPKGFVYRVLRELLGADGKQHINLPLVTSFVKNFGQEVLGIIPRKQRAADNTDNDMPVTSGTESDDFSLVTPEQRQAIKEELIMPYYESVVEHLKKEHTFIQKMNNRNHDILFSKGQLSDDVKQRFEKNTKTYEKLLAQTETLTDGLDLEMPDLPEEEGVTKVFVTSTANSMAEGKEFQLNNSVWEDDDARKFYEDLPDLGILVPGIFTETTKKKDQAIPENEATEAAPDASQIEPAEDRIEDKPSESDLDIADNGEMDTSTIVDEALEQMGNDDSADVKPAELTKLDLLLNRLTTLGNRDMIDSAAVEFCYVNSKNARKRLVKALFGVPRQRVDLLPYYGRLIAILNQYFPDIGEAILSALTHEFRGLQRKKTVELTETRVKNIRFIAELTKFKVAPLHTIFSCLKVALDDFTNQNIDIVCNLLETCGRYLLRTPETNMRMQNMLEIMMRKKNVQHLDNRQVLMVENAYYMANPPERTAVVEKQRPPMELYIRNLIYLELTKKSMDKSLKSLRKLSWDDPAIQHLMNKIFQKVWKVKYSNVHLLAILASGLNKYHPTFGVQLIDTVVEEIRVGLEQNIFKHNQRRIATVKYLGELYNYRMVDSPLIFDTLYTIVTLGHDFGRPARDRFCPMDAPNDFFRIRLCCTLLDTCGMCFDRGRAKKKLDHFLVFFQMYIFSKAKPPMDVDFMISDTFETLRPHMQMMTSYDEANSEVDVILLDQLKSVQGNDDKVQEDGFEDSDGASDSSSDAEDDDEIQDLLDAEDENVEENEISSVAPDEEDEVVVLKSQEQRRKEEDDEFEKEFSKMISDSIDSRKHEKKAAMLDVPIPMNLRGAQDRRSREQDRVSQTGGMMFTLLTKKGNRQQTKLMEVPSDSQLAVTTRSKQQAEREEHQQLKRLVLNYEEREQKAAHQLALEEKRNLKQMKGKRILHISGAGGYQHNNGPKNPTTSKSDDWQRAFE</sequence>
<dbReference type="GO" id="GO:0035145">
    <property type="term" value="C:exon-exon junction complex"/>
    <property type="evidence" value="ECO:0007669"/>
    <property type="project" value="TreeGrafter"/>
</dbReference>
<dbReference type="SUPFAM" id="SSF48371">
    <property type="entry name" value="ARM repeat"/>
    <property type="match status" value="2"/>
</dbReference>
<dbReference type="InterPro" id="IPR007193">
    <property type="entry name" value="Upf2/Nmd2_C"/>
</dbReference>
<dbReference type="FunFam" id="1.25.40.180:FF:000037">
    <property type="entry name" value="Nonsense-mediated mRNA decay factor (Upf2)"/>
    <property type="match status" value="1"/>
</dbReference>
<evidence type="ECO:0000313" key="6">
    <source>
        <dbReference type="Proteomes" id="UP000242146"/>
    </source>
</evidence>
<feature type="domain" description="MIF4G" evidence="4">
    <location>
        <begin position="30"/>
        <end position="303"/>
    </location>
</feature>
<evidence type="ECO:0000256" key="1">
    <source>
        <dbReference type="ARBA" id="ARBA00004496"/>
    </source>
</evidence>
<gene>
    <name evidence="5" type="ORF">DM01DRAFT_1310695</name>
</gene>
<dbReference type="GO" id="GO:0000184">
    <property type="term" value="P:nuclear-transcribed mRNA catabolic process, nonsense-mediated decay"/>
    <property type="evidence" value="ECO:0007669"/>
    <property type="project" value="InterPro"/>
</dbReference>
<dbReference type="InterPro" id="IPR016024">
    <property type="entry name" value="ARM-type_fold"/>
</dbReference>
<dbReference type="InterPro" id="IPR039762">
    <property type="entry name" value="Nmd2/UPF2"/>
</dbReference>
<accession>A0A1X2G7E1</accession>
<feature type="compositionally biased region" description="Acidic residues" evidence="3">
    <location>
        <begin position="453"/>
        <end position="462"/>
    </location>
</feature>
<dbReference type="FunFam" id="1.25.40.180:FF:000080">
    <property type="entry name" value="Chromosome 9, whole genome shotgun sequence"/>
    <property type="match status" value="1"/>
</dbReference>
<feature type="region of interest" description="Disordered" evidence="3">
    <location>
        <begin position="932"/>
        <end position="1056"/>
    </location>
</feature>
<feature type="compositionally biased region" description="Basic and acidic residues" evidence="3">
    <location>
        <begin position="442"/>
        <end position="452"/>
    </location>
</feature>
<dbReference type="Proteomes" id="UP000242146">
    <property type="component" value="Unassembled WGS sequence"/>
</dbReference>
<proteinExistence type="predicted"/>
<feature type="region of interest" description="Disordered" evidence="3">
    <location>
        <begin position="120"/>
        <end position="140"/>
    </location>
</feature>
<feature type="compositionally biased region" description="Polar residues" evidence="3">
    <location>
        <begin position="1076"/>
        <end position="1088"/>
    </location>
</feature>
<feature type="region of interest" description="Disordered" evidence="3">
    <location>
        <begin position="418"/>
        <end position="462"/>
    </location>
</feature>
<dbReference type="EMBL" id="MCGT01000035">
    <property type="protein sequence ID" value="ORX47013.1"/>
    <property type="molecule type" value="Genomic_DNA"/>
</dbReference>
<feature type="domain" description="MIF4G" evidence="4">
    <location>
        <begin position="489"/>
        <end position="681"/>
    </location>
</feature>
<dbReference type="Gene3D" id="4.10.80.160">
    <property type="match status" value="1"/>
</dbReference>
<organism evidence="5 6">
    <name type="scientific">Hesseltinella vesiculosa</name>
    <dbReference type="NCBI Taxonomy" id="101127"/>
    <lineage>
        <taxon>Eukaryota</taxon>
        <taxon>Fungi</taxon>
        <taxon>Fungi incertae sedis</taxon>
        <taxon>Mucoromycota</taxon>
        <taxon>Mucoromycotina</taxon>
        <taxon>Mucoromycetes</taxon>
        <taxon>Mucorales</taxon>
        <taxon>Cunninghamellaceae</taxon>
        <taxon>Hesseltinella</taxon>
    </lineage>
</organism>
<dbReference type="GO" id="GO:0003723">
    <property type="term" value="F:RNA binding"/>
    <property type="evidence" value="ECO:0007669"/>
    <property type="project" value="InterPro"/>
</dbReference>
<dbReference type="PANTHER" id="PTHR12839">
    <property type="entry name" value="NONSENSE-MEDIATED MRNA DECAY PROTEIN 2 UP-FRAMESHIFT SUPPRESSOR 2"/>
    <property type="match status" value="1"/>
</dbReference>
<dbReference type="SMART" id="SM00543">
    <property type="entry name" value="MIF4G"/>
    <property type="match status" value="3"/>
</dbReference>
<evidence type="ECO:0000313" key="5">
    <source>
        <dbReference type="EMBL" id="ORX47013.1"/>
    </source>
</evidence>
<feature type="domain" description="MIF4G" evidence="4">
    <location>
        <begin position="696"/>
        <end position="904"/>
    </location>
</feature>
<dbReference type="InterPro" id="IPR003890">
    <property type="entry name" value="MIF4G-like_typ-3"/>
</dbReference>
<reference evidence="5 6" key="1">
    <citation type="submission" date="2016-07" db="EMBL/GenBank/DDBJ databases">
        <title>Pervasive Adenine N6-methylation of Active Genes in Fungi.</title>
        <authorList>
            <consortium name="DOE Joint Genome Institute"/>
            <person name="Mondo S.J."/>
            <person name="Dannebaum R.O."/>
            <person name="Kuo R.C."/>
            <person name="Labutti K."/>
            <person name="Haridas S."/>
            <person name="Kuo A."/>
            <person name="Salamov A."/>
            <person name="Ahrendt S.R."/>
            <person name="Lipzen A."/>
            <person name="Sullivan W."/>
            <person name="Andreopoulos W.B."/>
            <person name="Clum A."/>
            <person name="Lindquist E."/>
            <person name="Daum C."/>
            <person name="Ramamoorthy G.K."/>
            <person name="Gryganskyi A."/>
            <person name="Culley D."/>
            <person name="Magnuson J.K."/>
            <person name="James T.Y."/>
            <person name="O'Malley M.A."/>
            <person name="Stajich J.E."/>
            <person name="Spatafora J.W."/>
            <person name="Visel A."/>
            <person name="Grigoriev I.V."/>
        </authorList>
    </citation>
    <scope>NUCLEOTIDE SEQUENCE [LARGE SCALE GENOMIC DNA]</scope>
    <source>
        <strain evidence="5 6">NRRL 3301</strain>
    </source>
</reference>
<dbReference type="STRING" id="101127.A0A1X2G7E1"/>
<feature type="region of interest" description="Disordered" evidence="3">
    <location>
        <begin position="253"/>
        <end position="273"/>
    </location>
</feature>
<keyword evidence="6" id="KW-1185">Reference proteome</keyword>
<feature type="region of interest" description="Disordered" evidence="3">
    <location>
        <begin position="1131"/>
        <end position="1164"/>
    </location>
</feature>
<protein>
    <submittedName>
        <fullName evidence="5">ARM repeat-containing protein</fullName>
    </submittedName>
</protein>
<dbReference type="GO" id="GO:0005737">
    <property type="term" value="C:cytoplasm"/>
    <property type="evidence" value="ECO:0007669"/>
    <property type="project" value="UniProtKB-SubCell"/>
</dbReference>
<feature type="compositionally biased region" description="Basic and acidic residues" evidence="3">
    <location>
        <begin position="1039"/>
        <end position="1049"/>
    </location>
</feature>
<name>A0A1X2G7E1_9FUNG</name>
<dbReference type="OrthoDB" id="27832at2759"/>
<feature type="compositionally biased region" description="Basic and acidic residues" evidence="3">
    <location>
        <begin position="1016"/>
        <end position="1026"/>
    </location>
</feature>
<evidence type="ECO:0000256" key="3">
    <source>
        <dbReference type="SAM" id="MobiDB-lite"/>
    </source>
</evidence>
<evidence type="ECO:0000259" key="4">
    <source>
        <dbReference type="SMART" id="SM00543"/>
    </source>
</evidence>
<dbReference type="Pfam" id="PF02854">
    <property type="entry name" value="MIF4G"/>
    <property type="match status" value="3"/>
</dbReference>
<feature type="compositionally biased region" description="Basic and acidic residues" evidence="3">
    <location>
        <begin position="1155"/>
        <end position="1164"/>
    </location>
</feature>